<evidence type="ECO:0000313" key="1">
    <source>
        <dbReference type="EMBL" id="MFC7704865.1"/>
    </source>
</evidence>
<dbReference type="Gene3D" id="3.40.50.620">
    <property type="entry name" value="HUPs"/>
    <property type="match status" value="1"/>
</dbReference>
<dbReference type="RefSeq" id="WP_377403722.1">
    <property type="nucleotide sequence ID" value="NZ_JBHTFQ010000006.1"/>
</dbReference>
<dbReference type="SUPFAM" id="SSF52402">
    <property type="entry name" value="Adenine nucleotide alpha hydrolases-like"/>
    <property type="match status" value="1"/>
</dbReference>
<name>A0ABW2UNI0_9RHOB</name>
<gene>
    <name evidence="1" type="ORF">ACFQXB_11725</name>
</gene>
<evidence type="ECO:0008006" key="3">
    <source>
        <dbReference type="Google" id="ProtNLM"/>
    </source>
</evidence>
<dbReference type="Proteomes" id="UP001596516">
    <property type="component" value="Unassembled WGS sequence"/>
</dbReference>
<dbReference type="InterPro" id="IPR014729">
    <property type="entry name" value="Rossmann-like_a/b/a_fold"/>
</dbReference>
<accession>A0ABW2UNI0</accession>
<protein>
    <recommendedName>
        <fullName evidence="3">Phosphoadenosine phosphosulphate reductase domain-containing protein</fullName>
    </recommendedName>
</protein>
<dbReference type="EMBL" id="JBHTFQ010000006">
    <property type="protein sequence ID" value="MFC7704865.1"/>
    <property type="molecule type" value="Genomic_DNA"/>
</dbReference>
<keyword evidence="2" id="KW-1185">Reference proteome</keyword>
<organism evidence="1 2">
    <name type="scientific">Plastorhodobacter daqingensis</name>
    <dbReference type="NCBI Taxonomy" id="1387281"/>
    <lineage>
        <taxon>Bacteria</taxon>
        <taxon>Pseudomonadati</taxon>
        <taxon>Pseudomonadota</taxon>
        <taxon>Alphaproteobacteria</taxon>
        <taxon>Rhodobacterales</taxon>
        <taxon>Paracoccaceae</taxon>
        <taxon>Plastorhodobacter</taxon>
    </lineage>
</organism>
<evidence type="ECO:0000313" key="2">
    <source>
        <dbReference type="Proteomes" id="UP001596516"/>
    </source>
</evidence>
<comment type="caution">
    <text evidence="1">The sequence shown here is derived from an EMBL/GenBank/DDBJ whole genome shotgun (WGS) entry which is preliminary data.</text>
</comment>
<reference evidence="2" key="1">
    <citation type="journal article" date="2019" name="Int. J. Syst. Evol. Microbiol.">
        <title>The Global Catalogue of Microorganisms (GCM) 10K type strain sequencing project: providing services to taxonomists for standard genome sequencing and annotation.</title>
        <authorList>
            <consortium name="The Broad Institute Genomics Platform"/>
            <consortium name="The Broad Institute Genome Sequencing Center for Infectious Disease"/>
            <person name="Wu L."/>
            <person name="Ma J."/>
        </authorList>
    </citation>
    <scope>NUCLEOTIDE SEQUENCE [LARGE SCALE GENOMIC DNA]</scope>
    <source>
        <strain evidence="2">CGMCC 1.12750</strain>
    </source>
</reference>
<proteinExistence type="predicted"/>
<sequence length="272" mass="31330">MDLCFGDRIVVWFSNGAASAVAWYEAVRRYGDICEVVAVNNPVAEEDEDNKRFAQDVARWVGGEIVFWCNPKFSHASAVQVWDHKKAMSFPRGAPCTDLLKKAARQDYERHHRVDWHVFGFTSDEKARHDRFVLTERENVLPVLIEADISKDDCYQIVHRAGLVLPLSYRLGYPNANCIGCVKATSATYWNHVRQVHPEVFRHRAEQSRRLGVRLVRYKGERIFLDELPVDAVGRPMKTMRIECGVFCEEWSPNTDSFDFPINALRLWLTAA</sequence>